<dbReference type="EMBL" id="QUNO01000003">
    <property type="protein sequence ID" value="REH52133.1"/>
    <property type="molecule type" value="Genomic_DNA"/>
</dbReference>
<evidence type="ECO:0000313" key="3">
    <source>
        <dbReference type="Proteomes" id="UP000256269"/>
    </source>
</evidence>
<keyword evidence="1" id="KW-0732">Signal</keyword>
<accession>A0A3E0I0B0</accession>
<gene>
    <name evidence="2" type="ORF">BCF44_103584</name>
</gene>
<evidence type="ECO:0000313" key="2">
    <source>
        <dbReference type="EMBL" id="REH52133.1"/>
    </source>
</evidence>
<organism evidence="2 3">
    <name type="scientific">Kutzneria buriramensis</name>
    <dbReference type="NCBI Taxonomy" id="1045776"/>
    <lineage>
        <taxon>Bacteria</taxon>
        <taxon>Bacillati</taxon>
        <taxon>Actinomycetota</taxon>
        <taxon>Actinomycetes</taxon>
        <taxon>Pseudonocardiales</taxon>
        <taxon>Pseudonocardiaceae</taxon>
        <taxon>Kutzneria</taxon>
    </lineage>
</organism>
<reference evidence="2 3" key="1">
    <citation type="submission" date="2018-08" db="EMBL/GenBank/DDBJ databases">
        <title>Genomic Encyclopedia of Archaeal and Bacterial Type Strains, Phase II (KMG-II): from individual species to whole genera.</title>
        <authorList>
            <person name="Goeker M."/>
        </authorList>
    </citation>
    <scope>NUCLEOTIDE SEQUENCE [LARGE SCALE GENOMIC DNA]</scope>
    <source>
        <strain evidence="2 3">DSM 45791</strain>
    </source>
</reference>
<dbReference type="AlphaFoldDB" id="A0A3E0I0B0"/>
<proteinExistence type="predicted"/>
<protein>
    <submittedName>
        <fullName evidence="2">Uncharacterized protein</fullName>
    </submittedName>
</protein>
<sequence length="43" mass="4118">MRFTMAVVALALAIFAGAGAVAAAATTHQAAVSAAPAIGTPYD</sequence>
<evidence type="ECO:0000256" key="1">
    <source>
        <dbReference type="SAM" id="SignalP"/>
    </source>
</evidence>
<dbReference type="Proteomes" id="UP000256269">
    <property type="component" value="Unassembled WGS sequence"/>
</dbReference>
<feature type="signal peptide" evidence="1">
    <location>
        <begin position="1"/>
        <end position="23"/>
    </location>
</feature>
<keyword evidence="3" id="KW-1185">Reference proteome</keyword>
<feature type="chain" id="PRO_5017592593" evidence="1">
    <location>
        <begin position="24"/>
        <end position="43"/>
    </location>
</feature>
<name>A0A3E0I0B0_9PSEU</name>
<comment type="caution">
    <text evidence="2">The sequence shown here is derived from an EMBL/GenBank/DDBJ whole genome shotgun (WGS) entry which is preliminary data.</text>
</comment>
<dbReference type="RefSeq" id="WP_281283096.1">
    <property type="nucleotide sequence ID" value="NZ_CP144375.1"/>
</dbReference>